<name>F0ZGR0_DICPU</name>
<evidence type="ECO:0000259" key="2">
    <source>
        <dbReference type="PROSITE" id="PS51083"/>
    </source>
</evidence>
<dbReference type="OMA" id="THSETCT"/>
<dbReference type="STRING" id="5786.F0ZGR0"/>
<sequence>MSSRKIHHLDSSPPLSFLIIKDNNKNTENTNKPIVQNAGRFKKVQITILNEENENNSSDNNNNIEICNNNDINNIKEGLNKSEEDNENDKLCKICNKQFSLYTCPRCNINYCSLVCFKSHNSRCSTEFFEGQLKDNLKNIERVSPKESLTFLKRMKEIYDVEDSKFEELLSKYNLPKDVTLNQLDEYEDYEDEEDEEDDGIDLENLNLDEMTEEELLALLTKDELEEFNKSIKDGTISNLIDEWVPWWNINVKEIENNNGSCKIKEIEDDKDESIREEDNEKESNEIKLLLSRIPIIYKDIQPLSKLISNKPSKSLYFHLIDILYCYCFLTRTFNGEWGLEDNGINNNNNSNNNIDENNDTLLEGCKLILDLSTVLKSAPSNKEHLALYQAHLSSLNSVEGVIKNLLKSSHSSQIENNKNQGNIYFSLFLLEDLISILNNQSFILSSISHLFRSFKSSIAILKSNYNNKIKETPQKQDEFKKEYQLLSNCFENISKKLLFFLSWVSSEDEDSFKLLSAQVYKYFNSEKSILLKNKK</sequence>
<keyword evidence="1" id="KW-0863">Zinc-finger</keyword>
<gene>
    <name evidence="3" type="ORF">DICPUDRAFT_150594</name>
</gene>
<dbReference type="EMBL" id="GL871014">
    <property type="protein sequence ID" value="EGC36868.1"/>
    <property type="molecule type" value="Genomic_DNA"/>
</dbReference>
<dbReference type="eggNOG" id="KOG4317">
    <property type="taxonomic scope" value="Eukaryota"/>
</dbReference>
<dbReference type="KEGG" id="dpp:DICPUDRAFT_150594"/>
<reference evidence="4" key="1">
    <citation type="journal article" date="2011" name="Genome Biol.">
        <title>Comparative genomics of the social amoebae Dictyostelium discoideum and Dictyostelium purpureum.</title>
        <authorList>
            <consortium name="US DOE Joint Genome Institute (JGI-PGF)"/>
            <person name="Sucgang R."/>
            <person name="Kuo A."/>
            <person name="Tian X."/>
            <person name="Salerno W."/>
            <person name="Parikh A."/>
            <person name="Feasley C.L."/>
            <person name="Dalin E."/>
            <person name="Tu H."/>
            <person name="Huang E."/>
            <person name="Barry K."/>
            <person name="Lindquist E."/>
            <person name="Shapiro H."/>
            <person name="Bruce D."/>
            <person name="Schmutz J."/>
            <person name="Salamov A."/>
            <person name="Fey P."/>
            <person name="Gaudet P."/>
            <person name="Anjard C."/>
            <person name="Babu M.M."/>
            <person name="Basu S."/>
            <person name="Bushmanova Y."/>
            <person name="van der Wel H."/>
            <person name="Katoh-Kurasawa M."/>
            <person name="Dinh C."/>
            <person name="Coutinho P.M."/>
            <person name="Saito T."/>
            <person name="Elias M."/>
            <person name="Schaap P."/>
            <person name="Kay R.R."/>
            <person name="Henrissat B."/>
            <person name="Eichinger L."/>
            <person name="Rivero F."/>
            <person name="Putnam N.H."/>
            <person name="West C.M."/>
            <person name="Loomis W.F."/>
            <person name="Chisholm R.L."/>
            <person name="Shaulsky G."/>
            <person name="Strassmann J.E."/>
            <person name="Queller D.C."/>
            <person name="Kuspa A."/>
            <person name="Grigoriev I.V."/>
        </authorList>
    </citation>
    <scope>NUCLEOTIDE SEQUENCE [LARGE SCALE GENOMIC DNA]</scope>
    <source>
        <strain evidence="4">QSDP1</strain>
    </source>
</reference>
<keyword evidence="4" id="KW-1185">Reference proteome</keyword>
<dbReference type="GO" id="GO:0008270">
    <property type="term" value="F:zinc ion binding"/>
    <property type="evidence" value="ECO:0007669"/>
    <property type="project" value="UniProtKB-UniRule"/>
</dbReference>
<dbReference type="Gene3D" id="3.30.60.190">
    <property type="match status" value="1"/>
</dbReference>
<dbReference type="Pfam" id="PF04438">
    <property type="entry name" value="zf-HIT"/>
    <property type="match status" value="1"/>
</dbReference>
<evidence type="ECO:0000256" key="1">
    <source>
        <dbReference type="PROSITE-ProRule" id="PRU00453"/>
    </source>
</evidence>
<feature type="domain" description="HIT-type" evidence="2">
    <location>
        <begin position="92"/>
        <end position="124"/>
    </location>
</feature>
<dbReference type="RefSeq" id="XP_003286590.1">
    <property type="nucleotide sequence ID" value="XM_003286542.1"/>
</dbReference>
<keyword evidence="1" id="KW-0862">Zinc</keyword>
<accession>F0ZGR0</accession>
<evidence type="ECO:0000313" key="4">
    <source>
        <dbReference type="Proteomes" id="UP000001064"/>
    </source>
</evidence>
<dbReference type="InterPro" id="IPR039646">
    <property type="entry name" value="ZNHIT2"/>
</dbReference>
<dbReference type="PROSITE" id="PS51083">
    <property type="entry name" value="ZF_HIT"/>
    <property type="match status" value="1"/>
</dbReference>
<dbReference type="InterPro" id="IPR007529">
    <property type="entry name" value="Znf_HIT"/>
</dbReference>
<dbReference type="SUPFAM" id="SSF144232">
    <property type="entry name" value="HIT/MYND zinc finger-like"/>
    <property type="match status" value="1"/>
</dbReference>
<dbReference type="PANTHER" id="PTHR15555">
    <property type="entry name" value="ZINC FINGER HIT DOMAIN CONTAINING PROTEIN 2 PROTEIN FON -RELATED"/>
    <property type="match status" value="1"/>
</dbReference>
<dbReference type="GeneID" id="10503984"/>
<dbReference type="VEuPathDB" id="AmoebaDB:DICPUDRAFT_150594"/>
<dbReference type="PANTHER" id="PTHR15555:SF0">
    <property type="entry name" value="ZINC FINGER HIT DOMAIN-CONTAINING PROTEIN 2"/>
    <property type="match status" value="1"/>
</dbReference>
<evidence type="ECO:0000313" key="3">
    <source>
        <dbReference type="EMBL" id="EGC36868.1"/>
    </source>
</evidence>
<dbReference type="CDD" id="cd23024">
    <property type="entry name" value="zf-HIT_ZNHIT2-3"/>
    <property type="match status" value="1"/>
</dbReference>
<organism evidence="3 4">
    <name type="scientific">Dictyostelium purpureum</name>
    <name type="common">Slime mold</name>
    <dbReference type="NCBI Taxonomy" id="5786"/>
    <lineage>
        <taxon>Eukaryota</taxon>
        <taxon>Amoebozoa</taxon>
        <taxon>Evosea</taxon>
        <taxon>Eumycetozoa</taxon>
        <taxon>Dictyostelia</taxon>
        <taxon>Dictyosteliales</taxon>
        <taxon>Dictyosteliaceae</taxon>
        <taxon>Dictyostelium</taxon>
    </lineage>
</organism>
<dbReference type="OrthoDB" id="18412at2759"/>
<proteinExistence type="predicted"/>
<dbReference type="AlphaFoldDB" id="F0ZGR0"/>
<protein>
    <recommendedName>
        <fullName evidence="2">HIT-type domain-containing protein</fullName>
    </recommendedName>
</protein>
<dbReference type="Proteomes" id="UP000001064">
    <property type="component" value="Unassembled WGS sequence"/>
</dbReference>
<keyword evidence="1" id="KW-0479">Metal-binding</keyword>
<dbReference type="InParanoid" id="F0ZGR0"/>